<organism evidence="2 3">
    <name type="scientific">Caloranaerobacter azorensis</name>
    <dbReference type="NCBI Taxonomy" id="116090"/>
    <lineage>
        <taxon>Bacteria</taxon>
        <taxon>Bacillati</taxon>
        <taxon>Bacillota</taxon>
        <taxon>Tissierellia</taxon>
        <taxon>Tissierellales</taxon>
        <taxon>Thermohalobacteraceae</taxon>
        <taxon>Caloranaerobacter</taxon>
    </lineage>
</organism>
<dbReference type="Pfam" id="PF01547">
    <property type="entry name" value="SBP_bac_1"/>
    <property type="match status" value="1"/>
</dbReference>
<dbReference type="EMBL" id="CP048617">
    <property type="protein sequence ID" value="QIB27414.1"/>
    <property type="molecule type" value="Genomic_DNA"/>
</dbReference>
<accession>A0A6P1YE52</accession>
<evidence type="ECO:0000256" key="1">
    <source>
        <dbReference type="SAM" id="SignalP"/>
    </source>
</evidence>
<feature type="signal peptide" evidence="1">
    <location>
        <begin position="1"/>
        <end position="24"/>
    </location>
</feature>
<dbReference type="AlphaFoldDB" id="A0A6P1YE52"/>
<evidence type="ECO:0000313" key="3">
    <source>
        <dbReference type="Proteomes" id="UP000464452"/>
    </source>
</evidence>
<name>A0A6P1YE52_9FIRM</name>
<dbReference type="InterPro" id="IPR006059">
    <property type="entry name" value="SBP"/>
</dbReference>
<dbReference type="KEGG" id="cazo:G3A45_09010"/>
<protein>
    <submittedName>
        <fullName evidence="2">Extracellular solute-binding protein</fullName>
    </submittedName>
</protein>
<sequence>MKMKKLISLLISLALLLTVGCSDISQNASKNDTNDKAAKEQNEITIAIWKGDLDGLSYYYNIFKTYKYKFEKEKGVKVNFDIINGSYDDYSKKLSTKLYKTEGPTLIFVSYYDTYEKYINSGIALKVDGRIENLEKVYDSLRNEYFVPIGMVYEPIELNGKVLNKLGIKEPDFNWSRKDYLEIKEKWLNHEPIYLIPELYWELVDNIVYDLDILDLSNKKISLNKPEVIEYIKSIKEEINSGKYILYDDYKYENYYKMIFESSSDEYKKAREMANSLYDKMLRKFYPKNALKTLEMGLVIDIDKDVILPNVVYSEPKLKIWGFLVNRNGKNVELGIEFLNGLLSDEMQIEMFKSKFDTYPVSKAVESKIEEIEKQNNVNEKAVELRKFILKQIETGNYKPFAEKDKIIDDIEFLLKKEIAKFIFADKSYTDEEISQELQKLENKYNIWLNE</sequence>
<dbReference type="RefSeq" id="WP_163235253.1">
    <property type="nucleotide sequence ID" value="NZ_CP048617.1"/>
</dbReference>
<proteinExistence type="predicted"/>
<dbReference type="Gene3D" id="3.40.190.10">
    <property type="entry name" value="Periplasmic binding protein-like II"/>
    <property type="match status" value="1"/>
</dbReference>
<reference evidence="2 3" key="1">
    <citation type="submission" date="2020-02" db="EMBL/GenBank/DDBJ databases">
        <title>Thermophilic hydrogen producing bacteria, Caloranaerobacter azorensis.</title>
        <authorList>
            <person name="Baek K."/>
        </authorList>
    </citation>
    <scope>NUCLEOTIDE SEQUENCE [LARGE SCALE GENOMIC DNA]</scope>
    <source>
        <strain evidence="2 3">T3-1</strain>
    </source>
</reference>
<dbReference type="PROSITE" id="PS51257">
    <property type="entry name" value="PROKAR_LIPOPROTEIN"/>
    <property type="match status" value="1"/>
</dbReference>
<gene>
    <name evidence="2" type="ORF">G3A45_09010</name>
</gene>
<dbReference type="Proteomes" id="UP000464452">
    <property type="component" value="Chromosome"/>
</dbReference>
<keyword evidence="1" id="KW-0732">Signal</keyword>
<dbReference type="SUPFAM" id="SSF53850">
    <property type="entry name" value="Periplasmic binding protein-like II"/>
    <property type="match status" value="1"/>
</dbReference>
<evidence type="ECO:0000313" key="2">
    <source>
        <dbReference type="EMBL" id="QIB27414.1"/>
    </source>
</evidence>
<feature type="chain" id="PRO_5038426124" evidence="1">
    <location>
        <begin position="25"/>
        <end position="451"/>
    </location>
</feature>